<keyword evidence="4" id="KW-1185">Reference proteome</keyword>
<dbReference type="PANTHER" id="PTHR37049">
    <property type="entry name" value="PEPTIDASE S41 FAMILY PROTEIN"/>
    <property type="match status" value="1"/>
</dbReference>
<gene>
    <name evidence="3" type="ORF">BLNAU_11579</name>
</gene>
<feature type="region of interest" description="Disordered" evidence="1">
    <location>
        <begin position="21"/>
        <end position="60"/>
    </location>
</feature>
<name>A0ABQ9XQG4_9EUKA</name>
<protein>
    <recommendedName>
        <fullName evidence="5">Tail specific protease domain-containing protein</fullName>
    </recommendedName>
</protein>
<dbReference type="SUPFAM" id="SSF52096">
    <property type="entry name" value="ClpP/crotonase"/>
    <property type="match status" value="1"/>
</dbReference>
<keyword evidence="2" id="KW-1133">Transmembrane helix</keyword>
<evidence type="ECO:0000313" key="3">
    <source>
        <dbReference type="EMBL" id="KAK2953445.1"/>
    </source>
</evidence>
<evidence type="ECO:0000313" key="4">
    <source>
        <dbReference type="Proteomes" id="UP001281761"/>
    </source>
</evidence>
<keyword evidence="2" id="KW-0812">Transmembrane</keyword>
<reference evidence="3 4" key="1">
    <citation type="journal article" date="2022" name="bioRxiv">
        <title>Genomics of Preaxostyla Flagellates Illuminates Evolutionary Transitions and the Path Towards Mitochondrial Loss.</title>
        <authorList>
            <person name="Novak L.V.F."/>
            <person name="Treitli S.C."/>
            <person name="Pyrih J."/>
            <person name="Halakuc P."/>
            <person name="Pipaliya S.V."/>
            <person name="Vacek V."/>
            <person name="Brzon O."/>
            <person name="Soukal P."/>
            <person name="Eme L."/>
            <person name="Dacks J.B."/>
            <person name="Karnkowska A."/>
            <person name="Elias M."/>
            <person name="Hampl V."/>
        </authorList>
    </citation>
    <scope>NUCLEOTIDE SEQUENCE [LARGE SCALE GENOMIC DNA]</scope>
    <source>
        <strain evidence="3">NAU3</strain>
        <tissue evidence="3">Gut</tissue>
    </source>
</reference>
<feature type="transmembrane region" description="Helical" evidence="2">
    <location>
        <begin position="754"/>
        <end position="778"/>
    </location>
</feature>
<evidence type="ECO:0000256" key="1">
    <source>
        <dbReference type="SAM" id="MobiDB-lite"/>
    </source>
</evidence>
<evidence type="ECO:0000256" key="2">
    <source>
        <dbReference type="SAM" id="Phobius"/>
    </source>
</evidence>
<dbReference type="Gene3D" id="3.90.226.10">
    <property type="entry name" value="2-enoyl-CoA Hydratase, Chain A, domain 1"/>
    <property type="match status" value="1"/>
</dbReference>
<organism evidence="3 4">
    <name type="scientific">Blattamonas nauphoetae</name>
    <dbReference type="NCBI Taxonomy" id="2049346"/>
    <lineage>
        <taxon>Eukaryota</taxon>
        <taxon>Metamonada</taxon>
        <taxon>Preaxostyla</taxon>
        <taxon>Oxymonadida</taxon>
        <taxon>Blattamonas</taxon>
    </lineage>
</organism>
<comment type="caution">
    <text evidence="3">The sequence shown here is derived from an EMBL/GenBank/DDBJ whole genome shotgun (WGS) entry which is preliminary data.</text>
</comment>
<sequence>MRIWEGNYYTHPHVILDLNKSRSERQKGRGSVLVPPARKHQKRQSVRNQKLPKRKATRDFEREARASRGYYTLEAIEECLAEIKYSPSDPDVIKTIEVFREYLNEYVFLDILRNPPDSVKIEKVDLIQELQDLPLSSFKTFSEFQKSLNGLLYKARDAHLRYEGPCSKFFTKVFPYSFEVDLSGNVAKLILTVSEYPGLTELYEQKTQVHLVGKVIDRISFTAEFNETQSPFEFIEEYSEKYQRNGKTPLSRFLNSLFVHLKQAELYTPTPDTLHFQIEGQNVAISRMVEYDSDIKASSVDELCPRLSNSTTNGVRSKEEYFNHLSQPNSSQTHYFHPELQLAHQSYQSLRKHHQLTKTQHLQTETSNNFIKPLFGDSAIVSYLVPSKSLGVLKIETFYLPDLSEFTRIAALSLKAFVDNNCSHVVLDLRSNTGGLSSLQSDLFNFLFPHIYPHTPLSDEPKTNFSDTVQRWLNTTREHSIYPDSEERFDVTATTVTKTFKHVSGDEYTRPYHPIHRISSDIPRISSAVREFWSPKQLKRKHPLFQSNQITIIVDGLCGSACAEFSKKVRSTGVGRVILLGSYPHKPVPDDMTEVDVGEFSGASVLSASTLDEIYETVNETYAFQRFPRKDTEMHFSFTQSYALIESDKLWEFTPVRPSSIIPYFKRDEHTDLERQGLIEAFYSDLGKCDPGMTRISSKCAKPPGKKHQSGQKCVNGHFSEDCTDIGCVYGYYLDHDRCKKIPKTMYDRQNMPAFFSIMFIFLGAGAASLVVLFLIFLQTVVKRKKSRHYIPLDDHL</sequence>
<dbReference type="EMBL" id="JARBJD010000091">
    <property type="protein sequence ID" value="KAK2953445.1"/>
    <property type="molecule type" value="Genomic_DNA"/>
</dbReference>
<dbReference type="PANTHER" id="PTHR37049:SF4">
    <property type="entry name" value="RHODANESE DOMAIN-CONTAINING PROTEIN"/>
    <property type="match status" value="1"/>
</dbReference>
<dbReference type="InterPro" id="IPR029045">
    <property type="entry name" value="ClpP/crotonase-like_dom_sf"/>
</dbReference>
<proteinExistence type="predicted"/>
<dbReference type="InterPro" id="IPR052766">
    <property type="entry name" value="S41A_metabolite_peptidase"/>
</dbReference>
<keyword evidence="2" id="KW-0472">Membrane</keyword>
<evidence type="ECO:0008006" key="5">
    <source>
        <dbReference type="Google" id="ProtNLM"/>
    </source>
</evidence>
<dbReference type="Proteomes" id="UP001281761">
    <property type="component" value="Unassembled WGS sequence"/>
</dbReference>
<accession>A0ABQ9XQG4</accession>
<feature type="compositionally biased region" description="Basic residues" evidence="1">
    <location>
        <begin position="37"/>
        <end position="56"/>
    </location>
</feature>